<dbReference type="PROSITE" id="PS51725">
    <property type="entry name" value="ABM"/>
    <property type="match status" value="1"/>
</dbReference>
<dbReference type="Proteomes" id="UP001553843">
    <property type="component" value="Unassembled WGS sequence"/>
</dbReference>
<keyword evidence="2" id="KW-0560">Oxidoreductase</keyword>
<reference evidence="2 3" key="1">
    <citation type="submission" date="2024-06" db="EMBL/GenBank/DDBJ databases">
        <title>The Natural Products Discovery Center: Release of the First 8490 Sequenced Strains for Exploring Actinobacteria Biosynthetic Diversity.</title>
        <authorList>
            <person name="Kalkreuter E."/>
            <person name="Kautsar S.A."/>
            <person name="Yang D."/>
            <person name="Bader C.D."/>
            <person name="Teijaro C.N."/>
            <person name="Fluegel L."/>
            <person name="Davis C.M."/>
            <person name="Simpson J.R."/>
            <person name="Lauterbach L."/>
            <person name="Steele A.D."/>
            <person name="Gui C."/>
            <person name="Meng S."/>
            <person name="Li G."/>
            <person name="Viehrig K."/>
            <person name="Ye F."/>
            <person name="Su P."/>
            <person name="Kiefer A.F."/>
            <person name="Nichols A."/>
            <person name="Cepeda A.J."/>
            <person name="Yan W."/>
            <person name="Fan B."/>
            <person name="Jiang Y."/>
            <person name="Adhikari A."/>
            <person name="Zheng C.-J."/>
            <person name="Schuster L."/>
            <person name="Cowan T.M."/>
            <person name="Smanski M.J."/>
            <person name="Chevrette M.G."/>
            <person name="De Carvalho L.P.S."/>
            <person name="Shen B."/>
        </authorList>
    </citation>
    <scope>NUCLEOTIDE SEQUENCE [LARGE SCALE GENOMIC DNA]</scope>
    <source>
        <strain evidence="2 3">NPDC047833</strain>
    </source>
</reference>
<keyword evidence="3" id="KW-1185">Reference proteome</keyword>
<dbReference type="EMBL" id="JBEYRS010000029">
    <property type="protein sequence ID" value="MEW2367662.1"/>
    <property type="molecule type" value="Genomic_DNA"/>
</dbReference>
<dbReference type="RefSeq" id="WP_359773776.1">
    <property type="nucleotide sequence ID" value="NZ_JBEYRR010000001.1"/>
</dbReference>
<sequence length="106" mass="11931">MAEPETFRAVLHMEITPGTGREFEETWRDIAGTISEHPANLGQWLLRESGTEGSYYVMTDWADEASFREFELSAPHVENRKRLGRYRRAGSMATMRLIGLAGPGTA</sequence>
<name>A0ABV3M7I1_9ACTN</name>
<evidence type="ECO:0000313" key="3">
    <source>
        <dbReference type="Proteomes" id="UP001553843"/>
    </source>
</evidence>
<proteinExistence type="predicted"/>
<comment type="caution">
    <text evidence="2">The sequence shown here is derived from an EMBL/GenBank/DDBJ whole genome shotgun (WGS) entry which is preliminary data.</text>
</comment>
<feature type="domain" description="ABM" evidence="1">
    <location>
        <begin position="7"/>
        <end position="97"/>
    </location>
</feature>
<protein>
    <submittedName>
        <fullName evidence="2">Antibiotic biosynthesis monooxygenase family protein</fullName>
    </submittedName>
</protein>
<dbReference type="Gene3D" id="3.30.70.100">
    <property type="match status" value="1"/>
</dbReference>
<dbReference type="Pfam" id="PF03992">
    <property type="entry name" value="ABM"/>
    <property type="match status" value="1"/>
</dbReference>
<organism evidence="2 3">
    <name type="scientific">Streptomyces huasconensis</name>
    <dbReference type="NCBI Taxonomy" id="1854574"/>
    <lineage>
        <taxon>Bacteria</taxon>
        <taxon>Bacillati</taxon>
        <taxon>Actinomycetota</taxon>
        <taxon>Actinomycetes</taxon>
        <taxon>Kitasatosporales</taxon>
        <taxon>Streptomycetaceae</taxon>
        <taxon>Streptomyces</taxon>
    </lineage>
</organism>
<evidence type="ECO:0000259" key="1">
    <source>
        <dbReference type="PROSITE" id="PS51725"/>
    </source>
</evidence>
<dbReference type="InterPro" id="IPR007138">
    <property type="entry name" value="ABM_dom"/>
</dbReference>
<dbReference type="InterPro" id="IPR011008">
    <property type="entry name" value="Dimeric_a/b-barrel"/>
</dbReference>
<evidence type="ECO:0000313" key="2">
    <source>
        <dbReference type="EMBL" id="MEW2367662.1"/>
    </source>
</evidence>
<keyword evidence="2" id="KW-0503">Monooxygenase</keyword>
<gene>
    <name evidence="2" type="ORF">AB0887_37785</name>
</gene>
<accession>A0ABV3M7I1</accession>
<dbReference type="GO" id="GO:0004497">
    <property type="term" value="F:monooxygenase activity"/>
    <property type="evidence" value="ECO:0007669"/>
    <property type="project" value="UniProtKB-KW"/>
</dbReference>
<dbReference type="SUPFAM" id="SSF54909">
    <property type="entry name" value="Dimeric alpha+beta barrel"/>
    <property type="match status" value="1"/>
</dbReference>